<proteinExistence type="inferred from homology"/>
<accession>A0AAW0YMG0</accession>
<dbReference type="GeneID" id="92182259"/>
<gene>
    <name evidence="2" type="ORF">IAR55_005001</name>
</gene>
<sequence>MDYQEILDFAYGLAEKLVTETDQAVEEMIKTAVADRYPSHKLPPLTDEYTWIVDPIDAGAVIVHEVGGLFSGGKDTLDSPMAEILMGRRYIFIRALPSTQRRLVRTLYDVVDEWTNEDM</sequence>
<dbReference type="InterPro" id="IPR000760">
    <property type="entry name" value="Inositol_monophosphatase-like"/>
</dbReference>
<name>A0AAW0YMG0_9TREE</name>
<evidence type="ECO:0000313" key="3">
    <source>
        <dbReference type="Proteomes" id="UP001388673"/>
    </source>
</evidence>
<evidence type="ECO:0000256" key="1">
    <source>
        <dbReference type="ARBA" id="ARBA00009759"/>
    </source>
</evidence>
<dbReference type="AlphaFoldDB" id="A0AAW0YMG0"/>
<dbReference type="EMBL" id="JBCAWK010000009">
    <property type="protein sequence ID" value="KAK8849666.1"/>
    <property type="molecule type" value="Genomic_DNA"/>
</dbReference>
<organism evidence="2 3">
    <name type="scientific">Kwoniella newhampshirensis</name>
    <dbReference type="NCBI Taxonomy" id="1651941"/>
    <lineage>
        <taxon>Eukaryota</taxon>
        <taxon>Fungi</taxon>
        <taxon>Dikarya</taxon>
        <taxon>Basidiomycota</taxon>
        <taxon>Agaricomycotina</taxon>
        <taxon>Tremellomycetes</taxon>
        <taxon>Tremellales</taxon>
        <taxon>Cryptococcaceae</taxon>
        <taxon>Kwoniella</taxon>
    </lineage>
</organism>
<dbReference type="RefSeq" id="XP_066801554.1">
    <property type="nucleotide sequence ID" value="XM_066948095.1"/>
</dbReference>
<dbReference type="KEGG" id="kne:92182259"/>
<dbReference type="SUPFAM" id="SSF56655">
    <property type="entry name" value="Carbohydrate phosphatase"/>
    <property type="match status" value="1"/>
</dbReference>
<dbReference type="Gene3D" id="3.30.540.10">
    <property type="entry name" value="Fructose-1,6-Bisphosphatase, subunit A, domain 1"/>
    <property type="match status" value="1"/>
</dbReference>
<reference evidence="2 3" key="1">
    <citation type="journal article" date="2024" name="bioRxiv">
        <title>Comparative genomics of Cryptococcus and Kwoniella reveals pathogenesis evolution and contrasting karyotype dynamics via intercentromeric recombination or chromosome fusion.</title>
        <authorList>
            <person name="Coelho M.A."/>
            <person name="David-Palma M."/>
            <person name="Shea T."/>
            <person name="Bowers K."/>
            <person name="McGinley-Smith S."/>
            <person name="Mohammad A.W."/>
            <person name="Gnirke A."/>
            <person name="Yurkov A.M."/>
            <person name="Nowrousian M."/>
            <person name="Sun S."/>
            <person name="Cuomo C.A."/>
            <person name="Heitman J."/>
        </authorList>
    </citation>
    <scope>NUCLEOTIDE SEQUENCE [LARGE SCALE GENOMIC DNA]</scope>
    <source>
        <strain evidence="2 3">CBS 13917</strain>
    </source>
</reference>
<comment type="similarity">
    <text evidence="1">Belongs to the inositol monophosphatase superfamily.</text>
</comment>
<evidence type="ECO:0000313" key="2">
    <source>
        <dbReference type="EMBL" id="KAK8849666.1"/>
    </source>
</evidence>
<comment type="caution">
    <text evidence="2">The sequence shown here is derived from an EMBL/GenBank/DDBJ whole genome shotgun (WGS) entry which is preliminary data.</text>
</comment>
<dbReference type="Proteomes" id="UP001388673">
    <property type="component" value="Unassembled WGS sequence"/>
</dbReference>
<protein>
    <submittedName>
        <fullName evidence="2">Uncharacterized protein</fullName>
    </submittedName>
</protein>
<keyword evidence="3" id="KW-1185">Reference proteome</keyword>
<dbReference type="Pfam" id="PF00459">
    <property type="entry name" value="Inositol_P"/>
    <property type="match status" value="1"/>
</dbReference>